<dbReference type="EMBL" id="SPHZ02000009">
    <property type="protein sequence ID" value="KAF0899953.1"/>
    <property type="molecule type" value="Genomic_DNA"/>
</dbReference>
<accession>A0A6G1CK14</accession>
<proteinExistence type="predicted"/>
<evidence type="ECO:0000313" key="3">
    <source>
        <dbReference type="Proteomes" id="UP000479710"/>
    </source>
</evidence>
<feature type="region of interest" description="Disordered" evidence="1">
    <location>
        <begin position="31"/>
        <end position="182"/>
    </location>
</feature>
<dbReference type="AlphaFoldDB" id="A0A6G1CK14"/>
<evidence type="ECO:0000256" key="1">
    <source>
        <dbReference type="SAM" id="MobiDB-lite"/>
    </source>
</evidence>
<evidence type="ECO:0000313" key="2">
    <source>
        <dbReference type="EMBL" id="KAF0899953.1"/>
    </source>
</evidence>
<dbReference type="EMBL" id="SPHZ02000009">
    <property type="protein sequence ID" value="KAF0899955.1"/>
    <property type="molecule type" value="Genomic_DNA"/>
</dbReference>
<organism evidence="2 3">
    <name type="scientific">Oryza meyeriana var. granulata</name>
    <dbReference type="NCBI Taxonomy" id="110450"/>
    <lineage>
        <taxon>Eukaryota</taxon>
        <taxon>Viridiplantae</taxon>
        <taxon>Streptophyta</taxon>
        <taxon>Embryophyta</taxon>
        <taxon>Tracheophyta</taxon>
        <taxon>Spermatophyta</taxon>
        <taxon>Magnoliopsida</taxon>
        <taxon>Liliopsida</taxon>
        <taxon>Poales</taxon>
        <taxon>Poaceae</taxon>
        <taxon>BOP clade</taxon>
        <taxon>Oryzoideae</taxon>
        <taxon>Oryzeae</taxon>
        <taxon>Oryzinae</taxon>
        <taxon>Oryza</taxon>
        <taxon>Oryza meyeriana</taxon>
    </lineage>
</organism>
<gene>
    <name evidence="2" type="ORF">E2562_025899</name>
</gene>
<comment type="caution">
    <text evidence="2">The sequence shown here is derived from an EMBL/GenBank/DDBJ whole genome shotgun (WGS) entry which is preliminary data.</text>
</comment>
<keyword evidence="3" id="KW-1185">Reference proteome</keyword>
<dbReference type="Proteomes" id="UP000479710">
    <property type="component" value="Unassembled WGS sequence"/>
</dbReference>
<name>A0A6G1CK14_9ORYZ</name>
<protein>
    <submittedName>
        <fullName evidence="2">Uncharacterized protein</fullName>
    </submittedName>
</protein>
<dbReference type="EMBL" id="SPHZ02000009">
    <property type="protein sequence ID" value="KAF0899954.1"/>
    <property type="molecule type" value="Genomic_DNA"/>
</dbReference>
<reference evidence="2 3" key="1">
    <citation type="submission" date="2019-11" db="EMBL/GenBank/DDBJ databases">
        <title>Whole genome sequence of Oryza granulata.</title>
        <authorList>
            <person name="Li W."/>
        </authorList>
    </citation>
    <scope>NUCLEOTIDE SEQUENCE [LARGE SCALE GENOMIC DNA]</scope>
    <source>
        <strain evidence="3">cv. Menghai</strain>
        <tissue evidence="2">Leaf</tissue>
    </source>
</reference>
<sequence>MRGLERWPLPLATRMEDTLPLAPDAATACAHARRSSASSTLDFAIHHVPSAHRQSEEEEEEGRVSSPVGTPEFAKSDGPGGGGGYQPPAPDLPAVAASGPGPRPLGCGGGNRPPSCKLSAAAASGPGHRAPGGAASTGSRRPRSRRRLPVPASVLQEAVAGTVPGGQAPSGYPPELPAAASP</sequence>